<proteinExistence type="predicted"/>
<feature type="transmembrane region" description="Helical" evidence="6">
    <location>
        <begin position="334"/>
        <end position="358"/>
    </location>
</feature>
<evidence type="ECO:0000313" key="8">
    <source>
        <dbReference type="EMBL" id="APW65872.1"/>
    </source>
</evidence>
<dbReference type="Pfam" id="PF03772">
    <property type="entry name" value="Competence"/>
    <property type="match status" value="1"/>
</dbReference>
<accession>A0A1P8KMT1</accession>
<dbReference type="NCBIfam" id="TIGR00360">
    <property type="entry name" value="ComEC_N-term"/>
    <property type="match status" value="1"/>
</dbReference>
<dbReference type="STRING" id="1850254.LPB137_08385"/>
<evidence type="ECO:0000313" key="9">
    <source>
        <dbReference type="Proteomes" id="UP000186074"/>
    </source>
</evidence>
<gene>
    <name evidence="8" type="ORF">LPB137_08385</name>
</gene>
<keyword evidence="9" id="KW-1185">Reference proteome</keyword>
<feature type="transmembrane region" description="Helical" evidence="6">
    <location>
        <begin position="300"/>
        <end position="322"/>
    </location>
</feature>
<feature type="transmembrane region" description="Helical" evidence="6">
    <location>
        <begin position="398"/>
        <end position="414"/>
    </location>
</feature>
<reference evidence="8 9" key="1">
    <citation type="submission" date="2017-01" db="EMBL/GenBank/DDBJ databases">
        <title>Genome sequencing of Arcobacter sp. LPB0137.</title>
        <authorList>
            <person name="Lee G.-W."/>
            <person name="Yi H."/>
        </authorList>
    </citation>
    <scope>NUCLEOTIDE SEQUENCE [LARGE SCALE GENOMIC DNA]</scope>
    <source>
        <strain evidence="8 9">LPB0137</strain>
    </source>
</reference>
<dbReference type="KEGG" id="alp:LPB137_08385"/>
<evidence type="ECO:0000256" key="3">
    <source>
        <dbReference type="ARBA" id="ARBA00022692"/>
    </source>
</evidence>
<evidence type="ECO:0000256" key="5">
    <source>
        <dbReference type="ARBA" id="ARBA00023136"/>
    </source>
</evidence>
<keyword evidence="4 6" id="KW-1133">Transmembrane helix</keyword>
<feature type="transmembrane region" description="Helical" evidence="6">
    <location>
        <begin position="370"/>
        <end position="392"/>
    </location>
</feature>
<dbReference type="Proteomes" id="UP000186074">
    <property type="component" value="Chromosome"/>
</dbReference>
<feature type="transmembrane region" description="Helical" evidence="6">
    <location>
        <begin position="14"/>
        <end position="32"/>
    </location>
</feature>
<dbReference type="InterPro" id="IPR004477">
    <property type="entry name" value="ComEC_N"/>
</dbReference>
<comment type="subcellular location">
    <subcellularLocation>
        <location evidence="1">Cell membrane</location>
        <topology evidence="1">Multi-pass membrane protein</topology>
    </subcellularLocation>
</comment>
<feature type="transmembrane region" description="Helical" evidence="6">
    <location>
        <begin position="250"/>
        <end position="268"/>
    </location>
</feature>
<name>A0A1P8KMT1_9BACT</name>
<keyword evidence="2" id="KW-1003">Cell membrane</keyword>
<protein>
    <submittedName>
        <fullName evidence="8">Competence protein</fullName>
    </submittedName>
</protein>
<feature type="transmembrane region" description="Helical" evidence="6">
    <location>
        <begin position="274"/>
        <end position="293"/>
    </location>
</feature>
<evidence type="ECO:0000256" key="1">
    <source>
        <dbReference type="ARBA" id="ARBA00004651"/>
    </source>
</evidence>
<evidence type="ECO:0000256" key="2">
    <source>
        <dbReference type="ARBA" id="ARBA00022475"/>
    </source>
</evidence>
<feature type="domain" description="ComEC/Rec2-related protein" evidence="7">
    <location>
        <begin position="153"/>
        <end position="408"/>
    </location>
</feature>
<evidence type="ECO:0000256" key="6">
    <source>
        <dbReference type="SAM" id="Phobius"/>
    </source>
</evidence>
<dbReference type="EMBL" id="CP019070">
    <property type="protein sequence ID" value="APW65872.1"/>
    <property type="molecule type" value="Genomic_DNA"/>
</dbReference>
<dbReference type="PANTHER" id="PTHR30619">
    <property type="entry name" value="DNA INTERNALIZATION/COMPETENCE PROTEIN COMEC/REC2"/>
    <property type="match status" value="1"/>
</dbReference>
<keyword evidence="5 6" id="KW-0472">Membrane</keyword>
<keyword evidence="3 6" id="KW-0812">Transmembrane</keyword>
<evidence type="ECO:0000256" key="4">
    <source>
        <dbReference type="ARBA" id="ARBA00022989"/>
    </source>
</evidence>
<dbReference type="GO" id="GO:0005886">
    <property type="term" value="C:plasma membrane"/>
    <property type="evidence" value="ECO:0007669"/>
    <property type="project" value="UniProtKB-SubCell"/>
</dbReference>
<dbReference type="PANTHER" id="PTHR30619:SF7">
    <property type="entry name" value="BETA-LACTAMASE DOMAIN PROTEIN"/>
    <property type="match status" value="1"/>
</dbReference>
<sequence>MYMIILNKKQLESINLKFILLLFMIFCISLSIEYTKYQELVYEEVYETKVEVINIYKKEKYDVLKLKSKNFDFFTSFPKSHDIKKRDLLNIAIITEKIDFIKYLKGFYTNTIYFDKLTKKTSFKDKIIEKIRANHQNTQISEVFEALFLAIPLSTQTREVFTNYGISHLVALSGFHLAVLSFLIYWIFYFPYSFFHTRYFPYRNKKYDLLLIALVFLFSYLLLTNVVASLLRAFVMLYLGIYLLRSKIKLITFTNLFFAFLIIISIFPKFIFSLSLWFSMFGVFYIFLFIKYFKDLKSKVLQLLFFNFWIYFAMNPIVHYFFETTTYEQLYSPFMTIVFTFFYPLELFAHIFSFAHIFDKYLLSFLSYEFYTFEVGITFELFIIFVLLSFSSIFNKKAFILLNVFIVLYNIYLFL</sequence>
<evidence type="ECO:0000259" key="7">
    <source>
        <dbReference type="Pfam" id="PF03772"/>
    </source>
</evidence>
<feature type="transmembrane region" description="Helical" evidence="6">
    <location>
        <begin position="166"/>
        <end position="189"/>
    </location>
</feature>
<feature type="transmembrane region" description="Helical" evidence="6">
    <location>
        <begin position="209"/>
        <end position="238"/>
    </location>
</feature>
<dbReference type="InterPro" id="IPR052159">
    <property type="entry name" value="Competence_DNA_uptake"/>
</dbReference>
<organism evidence="8 9">
    <name type="scientific">Poseidonibacter parvus</name>
    <dbReference type="NCBI Taxonomy" id="1850254"/>
    <lineage>
        <taxon>Bacteria</taxon>
        <taxon>Pseudomonadati</taxon>
        <taxon>Campylobacterota</taxon>
        <taxon>Epsilonproteobacteria</taxon>
        <taxon>Campylobacterales</taxon>
        <taxon>Arcobacteraceae</taxon>
        <taxon>Poseidonibacter</taxon>
    </lineage>
</organism>
<dbReference type="AlphaFoldDB" id="A0A1P8KMT1"/>